<organism evidence="1">
    <name type="scientific">uncultured Chloroflexia bacterium</name>
    <dbReference type="NCBI Taxonomy" id="1672391"/>
    <lineage>
        <taxon>Bacteria</taxon>
        <taxon>Bacillati</taxon>
        <taxon>Chloroflexota</taxon>
        <taxon>Chloroflexia</taxon>
        <taxon>environmental samples</taxon>
    </lineage>
</organism>
<gene>
    <name evidence="1" type="ORF">AVDCRST_MAG93-9302</name>
</gene>
<sequence length="198" mass="22651">MTMKLRIGLDAIAAYRRLDYTPWHAIAEFVDNSTQAYFDNQEVLDAALAKDGEELWVAVVYEEKDDLGCVSDNSIGMSYEELDRALHVALPPKNTSGRSKYGMGLKTAASWIGNRWTVRTKKLGETVEHRVTVDVLDVSQGGGDIPYECFEGRPAEDHYTIVEVRDHNRKFRGRTLGRIKEYLGSMYRMDLREERLRL</sequence>
<feature type="non-terminal residue" evidence="1">
    <location>
        <position position="198"/>
    </location>
</feature>
<evidence type="ECO:0008006" key="2">
    <source>
        <dbReference type="Google" id="ProtNLM"/>
    </source>
</evidence>
<dbReference type="SUPFAM" id="SSF55874">
    <property type="entry name" value="ATPase domain of HSP90 chaperone/DNA topoisomerase II/histidine kinase"/>
    <property type="match status" value="1"/>
</dbReference>
<dbReference type="InterPro" id="IPR036890">
    <property type="entry name" value="HATPase_C_sf"/>
</dbReference>
<dbReference type="Pfam" id="PF13589">
    <property type="entry name" value="HATPase_c_3"/>
    <property type="match status" value="1"/>
</dbReference>
<accession>A0A6J4NFC6</accession>
<protein>
    <recommendedName>
        <fullName evidence="2">Histidine kinase/HSP90-like ATPase domain-containing protein</fullName>
    </recommendedName>
</protein>
<evidence type="ECO:0000313" key="1">
    <source>
        <dbReference type="EMBL" id="CAA9383012.1"/>
    </source>
</evidence>
<dbReference type="AlphaFoldDB" id="A0A6J4NFC6"/>
<proteinExistence type="predicted"/>
<reference evidence="1" key="1">
    <citation type="submission" date="2020-02" db="EMBL/GenBank/DDBJ databases">
        <authorList>
            <person name="Meier V. D."/>
        </authorList>
    </citation>
    <scope>NUCLEOTIDE SEQUENCE</scope>
    <source>
        <strain evidence="1">AVDCRST_MAG93</strain>
    </source>
</reference>
<name>A0A6J4NFC6_9CHLR</name>
<dbReference type="EMBL" id="CADCTR010003120">
    <property type="protein sequence ID" value="CAA9383012.1"/>
    <property type="molecule type" value="Genomic_DNA"/>
</dbReference>
<dbReference type="Gene3D" id="3.30.565.10">
    <property type="entry name" value="Histidine kinase-like ATPase, C-terminal domain"/>
    <property type="match status" value="1"/>
</dbReference>